<feature type="domain" description="SAP" evidence="2">
    <location>
        <begin position="66"/>
        <end position="100"/>
    </location>
</feature>
<dbReference type="HOGENOM" id="CLU_826882_0_0_1"/>
<dbReference type="Proteomes" id="UP000006352">
    <property type="component" value="Unassembled WGS sequence"/>
</dbReference>
<dbReference type="InParanoid" id="J4G7I0"/>
<dbReference type="OrthoDB" id="445357at2759"/>
<feature type="region of interest" description="Disordered" evidence="1">
    <location>
        <begin position="196"/>
        <end position="230"/>
    </location>
</feature>
<feature type="compositionally biased region" description="Polar residues" evidence="1">
    <location>
        <begin position="1"/>
        <end position="19"/>
    </location>
</feature>
<sequence length="325" mass="35088">MNAISTSQGITCAQSFSRQDTPERPSGSSLLPSLKMLRTVARAQLRPSTKFQSRSFVSTVLLTKAWETESVSELRKEAKSRGLSQQGNKATLITRLRKDDEQKAISPAPPVSPQVRHASTTEVPGIPTTEVPPPLPKTYPKEFLDVKMPTASEPDQEPRIQIPFLPDLWDSSRIKAESIPTSAQPDNSTPKMVAVAGSATHHGGGPTYSLSNFESEDSTTTNASEAGPSGFWRDLAEDLNIPTSLKLPSAAQVQAKFDAAEKTESLSGQKTYSRTLDGDEVRGLWALFGLFAGSWLAAGYFKTPSAFAEKVEEAAEKAENAAGKH</sequence>
<evidence type="ECO:0000313" key="4">
    <source>
        <dbReference type="Proteomes" id="UP000006352"/>
    </source>
</evidence>
<dbReference type="STRING" id="599839.J4G7I0"/>
<evidence type="ECO:0000256" key="1">
    <source>
        <dbReference type="SAM" id="MobiDB-lite"/>
    </source>
</evidence>
<reference evidence="3 4" key="1">
    <citation type="journal article" date="2012" name="Appl. Environ. Microbiol.">
        <title>Short-read sequencing for genomic analysis of the brown rot fungus Fibroporia radiculosa.</title>
        <authorList>
            <person name="Tang J.D."/>
            <person name="Perkins A.D."/>
            <person name="Sonstegard T.S."/>
            <person name="Schroeder S.G."/>
            <person name="Burgess S.C."/>
            <person name="Diehl S.V."/>
        </authorList>
    </citation>
    <scope>NUCLEOTIDE SEQUENCE [LARGE SCALE GENOMIC DNA]</scope>
    <source>
        <strain evidence="3 4">TFFH 294</strain>
    </source>
</reference>
<accession>J4G7I0</accession>
<dbReference type="PROSITE" id="PS50800">
    <property type="entry name" value="SAP"/>
    <property type="match status" value="1"/>
</dbReference>
<evidence type="ECO:0000313" key="3">
    <source>
        <dbReference type="EMBL" id="CCM02413.1"/>
    </source>
</evidence>
<dbReference type="RefSeq" id="XP_012181696.1">
    <property type="nucleotide sequence ID" value="XM_012326306.1"/>
</dbReference>
<dbReference type="GeneID" id="24097324"/>
<dbReference type="AlphaFoldDB" id="J4G7I0"/>
<dbReference type="InterPro" id="IPR036361">
    <property type="entry name" value="SAP_dom_sf"/>
</dbReference>
<keyword evidence="4" id="KW-1185">Reference proteome</keyword>
<dbReference type="EMBL" id="HE797078">
    <property type="protein sequence ID" value="CCM02413.1"/>
    <property type="molecule type" value="Genomic_DNA"/>
</dbReference>
<dbReference type="SMART" id="SM00513">
    <property type="entry name" value="SAP"/>
    <property type="match status" value="1"/>
</dbReference>
<dbReference type="SUPFAM" id="SSF68906">
    <property type="entry name" value="SAP domain"/>
    <property type="match status" value="1"/>
</dbReference>
<organism evidence="3 4">
    <name type="scientific">Fibroporia radiculosa</name>
    <dbReference type="NCBI Taxonomy" id="599839"/>
    <lineage>
        <taxon>Eukaryota</taxon>
        <taxon>Fungi</taxon>
        <taxon>Dikarya</taxon>
        <taxon>Basidiomycota</taxon>
        <taxon>Agaricomycotina</taxon>
        <taxon>Agaricomycetes</taxon>
        <taxon>Polyporales</taxon>
        <taxon>Fibroporiaceae</taxon>
        <taxon>Fibroporia</taxon>
    </lineage>
</organism>
<feature type="compositionally biased region" description="Polar residues" evidence="1">
    <location>
        <begin position="208"/>
        <end position="224"/>
    </location>
</feature>
<protein>
    <recommendedName>
        <fullName evidence="2">SAP domain-containing protein</fullName>
    </recommendedName>
</protein>
<proteinExistence type="predicted"/>
<dbReference type="InterPro" id="IPR003034">
    <property type="entry name" value="SAP_dom"/>
</dbReference>
<dbReference type="Gene3D" id="1.10.720.30">
    <property type="entry name" value="SAP domain"/>
    <property type="match status" value="1"/>
</dbReference>
<name>J4G7I0_9APHY</name>
<feature type="region of interest" description="Disordered" evidence="1">
    <location>
        <begin position="1"/>
        <end position="30"/>
    </location>
</feature>
<evidence type="ECO:0000259" key="2">
    <source>
        <dbReference type="PROSITE" id="PS50800"/>
    </source>
</evidence>
<gene>
    <name evidence="3" type="ORF">FIBRA_04511</name>
</gene>
<dbReference type="Pfam" id="PF02037">
    <property type="entry name" value="SAP"/>
    <property type="match status" value="1"/>
</dbReference>
<feature type="region of interest" description="Disordered" evidence="1">
    <location>
        <begin position="104"/>
        <end position="137"/>
    </location>
</feature>